<sequence>MNNVFRVMALFDARLRGEDMASLVGDPKLGSPTMYKLKSMREKMKSLG</sequence>
<proteinExistence type="predicted"/>
<protein>
    <submittedName>
        <fullName evidence="1">Uncharacterized protein</fullName>
    </submittedName>
</protein>
<dbReference type="KEGG" id="lcre:Pla8534_10410"/>
<dbReference type="EMBL" id="CP036433">
    <property type="protein sequence ID" value="QDU93262.1"/>
    <property type="molecule type" value="Genomic_DNA"/>
</dbReference>
<keyword evidence="2" id="KW-1185">Reference proteome</keyword>
<accession>A0A518DN55</accession>
<evidence type="ECO:0000313" key="2">
    <source>
        <dbReference type="Proteomes" id="UP000317648"/>
    </source>
</evidence>
<gene>
    <name evidence="1" type="ORF">Pla8534_10410</name>
</gene>
<organism evidence="1 2">
    <name type="scientific">Lignipirellula cremea</name>
    <dbReference type="NCBI Taxonomy" id="2528010"/>
    <lineage>
        <taxon>Bacteria</taxon>
        <taxon>Pseudomonadati</taxon>
        <taxon>Planctomycetota</taxon>
        <taxon>Planctomycetia</taxon>
        <taxon>Pirellulales</taxon>
        <taxon>Pirellulaceae</taxon>
        <taxon>Lignipirellula</taxon>
    </lineage>
</organism>
<dbReference type="RefSeq" id="WP_197443007.1">
    <property type="nucleotide sequence ID" value="NZ_CP036433.1"/>
</dbReference>
<dbReference type="AlphaFoldDB" id="A0A518DN55"/>
<evidence type="ECO:0000313" key="1">
    <source>
        <dbReference type="EMBL" id="QDU93262.1"/>
    </source>
</evidence>
<reference evidence="1 2" key="1">
    <citation type="submission" date="2019-02" db="EMBL/GenBank/DDBJ databases">
        <title>Deep-cultivation of Planctomycetes and their phenomic and genomic characterization uncovers novel biology.</title>
        <authorList>
            <person name="Wiegand S."/>
            <person name="Jogler M."/>
            <person name="Boedeker C."/>
            <person name="Pinto D."/>
            <person name="Vollmers J."/>
            <person name="Rivas-Marin E."/>
            <person name="Kohn T."/>
            <person name="Peeters S.H."/>
            <person name="Heuer A."/>
            <person name="Rast P."/>
            <person name="Oberbeckmann S."/>
            <person name="Bunk B."/>
            <person name="Jeske O."/>
            <person name="Meyerdierks A."/>
            <person name="Storesund J.E."/>
            <person name="Kallscheuer N."/>
            <person name="Luecker S."/>
            <person name="Lage O.M."/>
            <person name="Pohl T."/>
            <person name="Merkel B.J."/>
            <person name="Hornburger P."/>
            <person name="Mueller R.-W."/>
            <person name="Bruemmer F."/>
            <person name="Labrenz M."/>
            <person name="Spormann A.M."/>
            <person name="Op den Camp H."/>
            <person name="Overmann J."/>
            <person name="Amann R."/>
            <person name="Jetten M.S.M."/>
            <person name="Mascher T."/>
            <person name="Medema M.H."/>
            <person name="Devos D.P."/>
            <person name="Kaster A.-K."/>
            <person name="Ovreas L."/>
            <person name="Rohde M."/>
            <person name="Galperin M.Y."/>
            <person name="Jogler C."/>
        </authorList>
    </citation>
    <scope>NUCLEOTIDE SEQUENCE [LARGE SCALE GENOMIC DNA]</scope>
    <source>
        <strain evidence="1 2">Pla85_3_4</strain>
    </source>
</reference>
<dbReference type="Proteomes" id="UP000317648">
    <property type="component" value="Chromosome"/>
</dbReference>
<name>A0A518DN55_9BACT</name>